<dbReference type="GO" id="GO:0003729">
    <property type="term" value="F:mRNA binding"/>
    <property type="evidence" value="ECO:0007669"/>
    <property type="project" value="TreeGrafter"/>
</dbReference>
<dbReference type="PANTHER" id="PTHR21597:SF0">
    <property type="entry name" value="THO COMPLEX SUBUNIT 2"/>
    <property type="match status" value="1"/>
</dbReference>
<dbReference type="PANTHER" id="PTHR21597">
    <property type="entry name" value="THO2 PROTEIN"/>
    <property type="match status" value="1"/>
</dbReference>
<dbReference type="OrthoDB" id="29024at2759"/>
<proteinExistence type="predicted"/>
<reference evidence="4 5" key="1">
    <citation type="journal article" date="2017" name="Int. J. Parasitol.">
        <title>The genome of the protozoan parasite Cystoisospora suis and a reverse vaccinology approach to identify vaccine candidates.</title>
        <authorList>
            <person name="Palmieri N."/>
            <person name="Shrestha A."/>
            <person name="Ruttkowski B."/>
            <person name="Beck T."/>
            <person name="Vogl C."/>
            <person name="Tomley F."/>
            <person name="Blake D.P."/>
            <person name="Joachim A."/>
        </authorList>
    </citation>
    <scope>NUCLEOTIDE SEQUENCE [LARGE SCALE GENOMIC DNA]</scope>
    <source>
        <strain evidence="4 5">Wien I</strain>
    </source>
</reference>
<dbReference type="GeneID" id="94430880"/>
<feature type="compositionally biased region" description="Acidic residues" evidence="2">
    <location>
        <begin position="401"/>
        <end position="412"/>
    </location>
</feature>
<comment type="caution">
    <text evidence="4">The sequence shown here is derived from an EMBL/GenBank/DDBJ whole genome shotgun (WGS) entry which is preliminary data.</text>
</comment>
<dbReference type="InterPro" id="IPR040007">
    <property type="entry name" value="Tho2"/>
</dbReference>
<dbReference type="GO" id="GO:0006406">
    <property type="term" value="P:mRNA export from nucleus"/>
    <property type="evidence" value="ECO:0007669"/>
    <property type="project" value="InterPro"/>
</dbReference>
<keyword evidence="1" id="KW-0175">Coiled coil</keyword>
<name>A0A2C6KNF6_9APIC</name>
<dbReference type="EMBL" id="MIGC01003970">
    <property type="protein sequence ID" value="PHJ18649.1"/>
    <property type="molecule type" value="Genomic_DNA"/>
</dbReference>
<dbReference type="RefSeq" id="XP_067920355.1">
    <property type="nucleotide sequence ID" value="XM_068067669.1"/>
</dbReference>
<feature type="compositionally biased region" description="Basic and acidic residues" evidence="2">
    <location>
        <begin position="135"/>
        <end position="157"/>
    </location>
</feature>
<keyword evidence="5" id="KW-1185">Reference proteome</keyword>
<evidence type="ECO:0000313" key="5">
    <source>
        <dbReference type="Proteomes" id="UP000221165"/>
    </source>
</evidence>
<evidence type="ECO:0000256" key="1">
    <source>
        <dbReference type="SAM" id="Coils"/>
    </source>
</evidence>
<sequence>MFGFTLDDMHTYNLQLIDYFTRVLPCRALGSNTSSLALSPQEAPSPVKSEYGSTSLPLSLSTVSSSASFYASLLPPLRDVFAYFDPAVAWAVIRPGLPDLLTEAPSGQSTPVKGEVASSPLKSAEASPEGKTPGKKTDGGATEKDNKKTTTKEKEASPKTSTNSPAAPSLVLSRSWQGLVRGITEEYITEKQLNGLSMDFFLLFWRLSLSDIFIPNRQYEVCISRLDARMKQTQKALEDLEKQRKSATACCVDEQQCKREEDQLRRKCTLILQSHTALTREYEQHKRRYAAVRRVLKQAQPVTWFGSLGSSPTAEANKSQGEKKTEMKAKEEKKEEQSRPGASAAEPSKEGTIDTASSPGGSAKGGSGDDEETKQQKSKESPGVDTEADSDVGSSSRVEEVFNDSEEAEDAEPASSSTEVKPLRKGGPLAVQAFVKWMLAPRMLNSEADALFCSEFVGLLLELKTHLFNFLAFTNIWTKMVVPLVRCSTVREAQLLGLFVKEMLAPVWRWLKDKKAFEQETKGNTCFGRSFKDHDSILPAQLEKGAKKWETRIFESLIQGLPAASVTAATPGASSASQWVETKAVVVFLSRCHVHFPLTYKRGVELMGRLQHVVE</sequence>
<dbReference type="AlphaFoldDB" id="A0A2C6KNF6"/>
<evidence type="ECO:0000313" key="4">
    <source>
        <dbReference type="EMBL" id="PHJ18649.1"/>
    </source>
</evidence>
<accession>A0A2C6KNF6</accession>
<feature type="domain" description="THO complex subunitTHOC2 C-terminal" evidence="3">
    <location>
        <begin position="430"/>
        <end position="613"/>
    </location>
</feature>
<feature type="domain" description="THO complex subunitTHOC2 C-terminal" evidence="3">
    <location>
        <begin position="195"/>
        <end position="311"/>
    </location>
</feature>
<organism evidence="4 5">
    <name type="scientific">Cystoisospora suis</name>
    <dbReference type="NCBI Taxonomy" id="483139"/>
    <lineage>
        <taxon>Eukaryota</taxon>
        <taxon>Sar</taxon>
        <taxon>Alveolata</taxon>
        <taxon>Apicomplexa</taxon>
        <taxon>Conoidasida</taxon>
        <taxon>Coccidia</taxon>
        <taxon>Eucoccidiorida</taxon>
        <taxon>Eimeriorina</taxon>
        <taxon>Sarcocystidae</taxon>
        <taxon>Cystoisospora</taxon>
    </lineage>
</organism>
<dbReference type="Pfam" id="PF11262">
    <property type="entry name" value="Tho2"/>
    <property type="match status" value="2"/>
</dbReference>
<dbReference type="Proteomes" id="UP000221165">
    <property type="component" value="Unassembled WGS sequence"/>
</dbReference>
<feature type="compositionally biased region" description="Polar residues" evidence="2">
    <location>
        <begin position="308"/>
        <end position="319"/>
    </location>
</feature>
<dbReference type="InterPro" id="IPR021418">
    <property type="entry name" value="THO_THOC2_C"/>
</dbReference>
<feature type="non-terminal residue" evidence="4">
    <location>
        <position position="615"/>
    </location>
</feature>
<feature type="compositionally biased region" description="Basic and acidic residues" evidence="2">
    <location>
        <begin position="320"/>
        <end position="338"/>
    </location>
</feature>
<dbReference type="GO" id="GO:0006397">
    <property type="term" value="P:mRNA processing"/>
    <property type="evidence" value="ECO:0007669"/>
    <property type="project" value="InterPro"/>
</dbReference>
<feature type="compositionally biased region" description="Basic and acidic residues" evidence="2">
    <location>
        <begin position="373"/>
        <end position="382"/>
    </location>
</feature>
<feature type="coiled-coil region" evidence="1">
    <location>
        <begin position="223"/>
        <end position="250"/>
    </location>
</feature>
<feature type="region of interest" description="Disordered" evidence="2">
    <location>
        <begin position="304"/>
        <end position="423"/>
    </location>
</feature>
<gene>
    <name evidence="4" type="ORF">CSUI_007524</name>
</gene>
<feature type="region of interest" description="Disordered" evidence="2">
    <location>
        <begin position="103"/>
        <end position="168"/>
    </location>
</feature>
<dbReference type="VEuPathDB" id="ToxoDB:CSUI_007524"/>
<dbReference type="GO" id="GO:0000445">
    <property type="term" value="C:THO complex part of transcription export complex"/>
    <property type="evidence" value="ECO:0007669"/>
    <property type="project" value="TreeGrafter"/>
</dbReference>
<evidence type="ECO:0000256" key="2">
    <source>
        <dbReference type="SAM" id="MobiDB-lite"/>
    </source>
</evidence>
<protein>
    <submittedName>
        <fullName evidence="4">Transcription factor nuclear export subunit 2</fullName>
    </submittedName>
</protein>
<evidence type="ECO:0000259" key="3">
    <source>
        <dbReference type="Pfam" id="PF11262"/>
    </source>
</evidence>